<dbReference type="FunFam" id="2.40.30.10:FF:000226">
    <property type="entry name" value="Elongation factor 2-like protein"/>
    <property type="match status" value="1"/>
</dbReference>
<dbReference type="GO" id="GO:0005829">
    <property type="term" value="C:cytosol"/>
    <property type="evidence" value="ECO:0007669"/>
    <property type="project" value="TreeGrafter"/>
</dbReference>
<dbReference type="EMBL" id="HE575316">
    <property type="protein sequence ID" value="CCC89702.1"/>
    <property type="molecule type" value="Genomic_DNA"/>
</dbReference>
<evidence type="ECO:0000259" key="3">
    <source>
        <dbReference type="Pfam" id="PF03764"/>
    </source>
</evidence>
<dbReference type="FunFam" id="3.30.70.870:FF:000002">
    <property type="entry name" value="Translation elongation factor 2"/>
    <property type="match status" value="1"/>
</dbReference>
<dbReference type="SUPFAM" id="SSF54980">
    <property type="entry name" value="EF-G C-terminal domain-like"/>
    <property type="match status" value="1"/>
</dbReference>
<dbReference type="InterPro" id="IPR014721">
    <property type="entry name" value="Ribsml_uS5_D2-typ_fold_subgr"/>
</dbReference>
<dbReference type="SUPFAM" id="SSF50447">
    <property type="entry name" value="Translation proteins"/>
    <property type="match status" value="1"/>
</dbReference>
<dbReference type="InterPro" id="IPR009000">
    <property type="entry name" value="Transl_B-barrel_sf"/>
</dbReference>
<dbReference type="CDD" id="cd01681">
    <property type="entry name" value="aeEF2_snRNP_like_IV"/>
    <property type="match status" value="1"/>
</dbReference>
<dbReference type="GO" id="GO:0003924">
    <property type="term" value="F:GTPase activity"/>
    <property type="evidence" value="ECO:0007669"/>
    <property type="project" value="TreeGrafter"/>
</dbReference>
<sequence length="485" mass="53131">MLEPIWQLYHAFVEEGDDSLEKRLNMASRLGIPEKVWNNPRQGHRGKLKAFLSAWMPLAKCVLDSVCSRLDSPVSAQRRRMKFLLPNIEDAPAVVREALMNCSTAPDAPCVAYVCKLVDTQFLVGTTLGREGSDEDAFIGFTRVYSGRLRPGMMVYVHSDDKVVEAVVGKVFLFRGAGLDEATEVCSGTLCGVGGLTPYIAKYATLSTVKGVSPLNPLVLPSTSIVRASVFPKNPKDLFALQEGLRLLYKVDPQVEVSILPTGEHVIGTAGEVHMERCLRDLIDTFARVEVKVSESIVSFRETIAAAGASSKPKLHTATTPDGTFSITLYARRMPDDVLEIIKNDNKNRGGVHHVSQRIENTLGDNKRWSREMQHGIIACGPQKLKFVGAILLLNLSDRPDVPGLLHIFNHWKDSIVAGFQAAAESGPMAQEPLFNVAFVVTDIVVDASTGLTGGMVLPCVRDACRAAMELHPRRLVEPVYECIV</sequence>
<dbReference type="SUPFAM" id="SSF54211">
    <property type="entry name" value="Ribosomal protein S5 domain 2-like"/>
    <property type="match status" value="1"/>
</dbReference>
<dbReference type="PANTHER" id="PTHR42908">
    <property type="entry name" value="TRANSLATION ELONGATION FACTOR-RELATED"/>
    <property type="match status" value="1"/>
</dbReference>
<dbReference type="PANTHER" id="PTHR42908:SF3">
    <property type="entry name" value="ELONGATION FACTOR-LIKE GTPASE 1"/>
    <property type="match status" value="1"/>
</dbReference>
<protein>
    <submittedName>
        <fullName evidence="4">Uncharacterized protein TCIL3000_3_1280</fullName>
    </submittedName>
</protein>
<evidence type="ECO:0000313" key="4">
    <source>
        <dbReference type="EMBL" id="CCC89702.1"/>
    </source>
</evidence>
<dbReference type="AlphaFoldDB" id="G0UJZ7"/>
<accession>G0UJZ7</accession>
<dbReference type="GO" id="GO:0042256">
    <property type="term" value="P:cytosolic ribosome assembly"/>
    <property type="evidence" value="ECO:0007669"/>
    <property type="project" value="TreeGrafter"/>
</dbReference>
<dbReference type="GO" id="GO:0005525">
    <property type="term" value="F:GTP binding"/>
    <property type="evidence" value="ECO:0007669"/>
    <property type="project" value="UniProtKB-KW"/>
</dbReference>
<dbReference type="Gene3D" id="3.30.70.870">
    <property type="entry name" value="Elongation Factor G (Translational Gtpase), domain 3"/>
    <property type="match status" value="1"/>
</dbReference>
<dbReference type="Gene3D" id="3.30.230.10">
    <property type="match status" value="1"/>
</dbReference>
<dbReference type="GO" id="GO:1990904">
    <property type="term" value="C:ribonucleoprotein complex"/>
    <property type="evidence" value="ECO:0007669"/>
    <property type="project" value="TreeGrafter"/>
</dbReference>
<feature type="domain" description="Translation elongation factor EFG/EF2" evidence="3">
    <location>
        <begin position="408"/>
        <end position="470"/>
    </location>
</feature>
<keyword evidence="1" id="KW-0547">Nucleotide-binding</keyword>
<dbReference type="GO" id="GO:0043022">
    <property type="term" value="F:ribosome binding"/>
    <property type="evidence" value="ECO:0007669"/>
    <property type="project" value="TreeGrafter"/>
</dbReference>
<name>G0UJZ7_TRYCI</name>
<dbReference type="VEuPathDB" id="TriTrypDB:TcIL3000_3_1280"/>
<dbReference type="InterPro" id="IPR020568">
    <property type="entry name" value="Ribosomal_Su5_D2-typ_SF"/>
</dbReference>
<organism evidence="4">
    <name type="scientific">Trypanosoma congolense (strain IL3000)</name>
    <dbReference type="NCBI Taxonomy" id="1068625"/>
    <lineage>
        <taxon>Eukaryota</taxon>
        <taxon>Discoba</taxon>
        <taxon>Euglenozoa</taxon>
        <taxon>Kinetoplastea</taxon>
        <taxon>Metakinetoplastina</taxon>
        <taxon>Trypanosomatida</taxon>
        <taxon>Trypanosomatidae</taxon>
        <taxon>Trypanosoma</taxon>
        <taxon>Nannomonas</taxon>
    </lineage>
</organism>
<proteinExistence type="predicted"/>
<dbReference type="InterPro" id="IPR005517">
    <property type="entry name" value="Transl_elong_EFG/EF2_IV"/>
</dbReference>
<dbReference type="Gene3D" id="2.40.30.10">
    <property type="entry name" value="Translation factors"/>
    <property type="match status" value="1"/>
</dbReference>
<evidence type="ECO:0000256" key="2">
    <source>
        <dbReference type="ARBA" id="ARBA00023134"/>
    </source>
</evidence>
<keyword evidence="2" id="KW-0342">GTP-binding</keyword>
<reference evidence="4" key="1">
    <citation type="journal article" date="2012" name="Proc. Natl. Acad. Sci. U.S.A.">
        <title>Antigenic diversity is generated by distinct evolutionary mechanisms in African trypanosome species.</title>
        <authorList>
            <person name="Jackson A.P."/>
            <person name="Berry A."/>
            <person name="Aslett M."/>
            <person name="Allison H.C."/>
            <person name="Burton P."/>
            <person name="Vavrova-Anderson J."/>
            <person name="Brown R."/>
            <person name="Browne H."/>
            <person name="Corton N."/>
            <person name="Hauser H."/>
            <person name="Gamble J."/>
            <person name="Gilderthorp R."/>
            <person name="Marcello L."/>
            <person name="McQuillan J."/>
            <person name="Otto T.D."/>
            <person name="Quail M.A."/>
            <person name="Sanders M.J."/>
            <person name="van Tonder A."/>
            <person name="Ginger M.L."/>
            <person name="Field M.C."/>
            <person name="Barry J.D."/>
            <person name="Hertz-Fowler C."/>
            <person name="Berriman M."/>
        </authorList>
    </citation>
    <scope>NUCLEOTIDE SEQUENCE</scope>
    <source>
        <strain evidence="4">IL3000</strain>
    </source>
</reference>
<gene>
    <name evidence="4" type="ORF">TCIL3000_3_1280</name>
</gene>
<evidence type="ECO:0000256" key="1">
    <source>
        <dbReference type="ARBA" id="ARBA00022741"/>
    </source>
</evidence>
<dbReference type="Pfam" id="PF03764">
    <property type="entry name" value="EFG_IV"/>
    <property type="match status" value="1"/>
</dbReference>
<dbReference type="InterPro" id="IPR035647">
    <property type="entry name" value="EFG_III/V"/>
</dbReference>